<sequence>MSTEYLRHMLDMVSSTTGVSPFSEEFVWGAQHRKARFGAFLSSNGRITLLDALLRAELSDEERLRMFPTPLDLGRHDKLESSQITYQAIADTVAQQLKLDSAGFDERYVKQTAETITELVGFPFSNYRDCDPELAARVLKLFVYLKKTQGPGVLGMLKPPGGKKRPSLELTNPYAQGVSDERRLLYSDIKSYLSARIPLDRLAEIDTCFDRLRPELGSFLGLVMRQVQDAPQPNGRYVVGVAKPHEPA</sequence>
<evidence type="ECO:0000313" key="2">
    <source>
        <dbReference type="Proteomes" id="UP000518681"/>
    </source>
</evidence>
<dbReference type="AlphaFoldDB" id="A0AAW3V2S9"/>
<name>A0AAW3V2S9_9BURK</name>
<evidence type="ECO:0000313" key="1">
    <source>
        <dbReference type="EMBL" id="MBB6203665.1"/>
    </source>
</evidence>
<dbReference type="EMBL" id="JACIIK010000008">
    <property type="protein sequence ID" value="MBB6203665.1"/>
    <property type="molecule type" value="Genomic_DNA"/>
</dbReference>
<dbReference type="RefSeq" id="WP_183799135.1">
    <property type="nucleotide sequence ID" value="NZ_JACIII010000008.1"/>
</dbReference>
<reference evidence="1 2" key="1">
    <citation type="submission" date="2020-08" db="EMBL/GenBank/DDBJ databases">
        <title>Genomic Encyclopedia of Type Strains, Phase IV (KMG-V): Genome sequencing to study the core and pangenomes of soil and plant-associated prokaryotes.</title>
        <authorList>
            <person name="Whitman W."/>
        </authorList>
    </citation>
    <scope>NUCLEOTIDE SEQUENCE [LARGE SCALE GENOMIC DNA]</scope>
    <source>
        <strain evidence="1 2">SEMIA 4013</strain>
    </source>
</reference>
<organism evidence="1 2">
    <name type="scientific">Paraburkholderia fungorum</name>
    <dbReference type="NCBI Taxonomy" id="134537"/>
    <lineage>
        <taxon>Bacteria</taxon>
        <taxon>Pseudomonadati</taxon>
        <taxon>Pseudomonadota</taxon>
        <taxon>Betaproteobacteria</taxon>
        <taxon>Burkholderiales</taxon>
        <taxon>Burkholderiaceae</taxon>
        <taxon>Paraburkholderia</taxon>
    </lineage>
</organism>
<protein>
    <submittedName>
        <fullName evidence="1">Uncharacterized protein</fullName>
    </submittedName>
</protein>
<accession>A0AAW3V2S9</accession>
<gene>
    <name evidence="1" type="ORF">GGD69_004552</name>
</gene>
<dbReference type="Proteomes" id="UP000518681">
    <property type="component" value="Unassembled WGS sequence"/>
</dbReference>
<comment type="caution">
    <text evidence="1">The sequence shown here is derived from an EMBL/GenBank/DDBJ whole genome shotgun (WGS) entry which is preliminary data.</text>
</comment>
<proteinExistence type="predicted"/>